<evidence type="ECO:0000256" key="6">
    <source>
        <dbReference type="SAM" id="Phobius"/>
    </source>
</evidence>
<dbReference type="GO" id="GO:0015627">
    <property type="term" value="C:type II protein secretion system complex"/>
    <property type="evidence" value="ECO:0007669"/>
    <property type="project" value="InterPro"/>
</dbReference>
<protein>
    <recommendedName>
        <fullName evidence="9">Prepilin-type N-terminal cleavage/methylation domain-containing protein</fullName>
    </recommendedName>
</protein>
<dbReference type="Gene3D" id="3.30.700.10">
    <property type="entry name" value="Glycoprotein, Type 4 Pilin"/>
    <property type="match status" value="1"/>
</dbReference>
<name>W4M3J9_9BACT</name>
<evidence type="ECO:0000256" key="1">
    <source>
        <dbReference type="ARBA" id="ARBA00004167"/>
    </source>
</evidence>
<sequence length="141" mass="14694">MNGFTLIELMIVVAIIGILASIAVPNFVAYRNKSRVASAASSIASVRAALAGYAAESDGNSYPAAISSYGDLTTIVNANGATLKATEVEQGIELRGYAGIDADSDQIRETYTMSFLATGVPSTIMGRLILVSPSGVDREKE</sequence>
<evidence type="ECO:0008006" key="9">
    <source>
        <dbReference type="Google" id="ProtNLM"/>
    </source>
</evidence>
<gene>
    <name evidence="7" type="ORF">ETSY2_26020</name>
</gene>
<evidence type="ECO:0000256" key="3">
    <source>
        <dbReference type="ARBA" id="ARBA00022692"/>
    </source>
</evidence>
<dbReference type="SUPFAM" id="SSF54523">
    <property type="entry name" value="Pili subunits"/>
    <property type="match status" value="1"/>
</dbReference>
<evidence type="ECO:0000313" key="8">
    <source>
        <dbReference type="Proteomes" id="UP000019140"/>
    </source>
</evidence>
<dbReference type="PANTHER" id="PTHR30093:SF44">
    <property type="entry name" value="TYPE II SECRETION SYSTEM CORE PROTEIN G"/>
    <property type="match status" value="1"/>
</dbReference>
<keyword evidence="8" id="KW-1185">Reference proteome</keyword>
<dbReference type="GO" id="GO:0016020">
    <property type="term" value="C:membrane"/>
    <property type="evidence" value="ECO:0007669"/>
    <property type="project" value="UniProtKB-SubCell"/>
</dbReference>
<dbReference type="InterPro" id="IPR045584">
    <property type="entry name" value="Pilin-like"/>
</dbReference>
<evidence type="ECO:0000313" key="7">
    <source>
        <dbReference type="EMBL" id="ETX04909.1"/>
    </source>
</evidence>
<dbReference type="Pfam" id="PF07963">
    <property type="entry name" value="N_methyl"/>
    <property type="match status" value="1"/>
</dbReference>
<dbReference type="GO" id="GO:0015628">
    <property type="term" value="P:protein secretion by the type II secretion system"/>
    <property type="evidence" value="ECO:0007669"/>
    <property type="project" value="InterPro"/>
</dbReference>
<proteinExistence type="predicted"/>
<dbReference type="EMBL" id="AZHX01001087">
    <property type="protein sequence ID" value="ETX04909.1"/>
    <property type="molecule type" value="Genomic_DNA"/>
</dbReference>
<evidence type="ECO:0000256" key="4">
    <source>
        <dbReference type="ARBA" id="ARBA00022989"/>
    </source>
</evidence>
<keyword evidence="4 6" id="KW-1133">Transmembrane helix</keyword>
<dbReference type="NCBIfam" id="TIGR02532">
    <property type="entry name" value="IV_pilin_GFxxxE"/>
    <property type="match status" value="1"/>
</dbReference>
<evidence type="ECO:0000256" key="2">
    <source>
        <dbReference type="ARBA" id="ARBA00022481"/>
    </source>
</evidence>
<accession>W4M3J9</accession>
<dbReference type="PRINTS" id="PR00813">
    <property type="entry name" value="BCTERIALGSPG"/>
</dbReference>
<keyword evidence="5 6" id="KW-0472">Membrane</keyword>
<reference evidence="7 8" key="1">
    <citation type="journal article" date="2014" name="Nature">
        <title>An environmental bacterial taxon with a large and distinct metabolic repertoire.</title>
        <authorList>
            <person name="Wilson M.C."/>
            <person name="Mori T."/>
            <person name="Ruckert C."/>
            <person name="Uria A.R."/>
            <person name="Helf M.J."/>
            <person name="Takada K."/>
            <person name="Gernert C."/>
            <person name="Steffens U.A."/>
            <person name="Heycke N."/>
            <person name="Schmitt S."/>
            <person name="Rinke C."/>
            <person name="Helfrich E.J."/>
            <person name="Brachmann A.O."/>
            <person name="Gurgui C."/>
            <person name="Wakimoto T."/>
            <person name="Kracht M."/>
            <person name="Crusemann M."/>
            <person name="Hentschel U."/>
            <person name="Abe I."/>
            <person name="Matsunaga S."/>
            <person name="Kalinowski J."/>
            <person name="Takeyama H."/>
            <person name="Piel J."/>
        </authorList>
    </citation>
    <scope>NUCLEOTIDE SEQUENCE [LARGE SCALE GENOMIC DNA]</scope>
    <source>
        <strain evidence="8">TSY2</strain>
    </source>
</reference>
<dbReference type="PANTHER" id="PTHR30093">
    <property type="entry name" value="GENERAL SECRETION PATHWAY PROTEIN G"/>
    <property type="match status" value="1"/>
</dbReference>
<dbReference type="AlphaFoldDB" id="W4M3J9"/>
<dbReference type="Proteomes" id="UP000019140">
    <property type="component" value="Unassembled WGS sequence"/>
</dbReference>
<dbReference type="InterPro" id="IPR012902">
    <property type="entry name" value="N_methyl_site"/>
</dbReference>
<feature type="transmembrane region" description="Helical" evidence="6">
    <location>
        <begin position="6"/>
        <end position="28"/>
    </location>
</feature>
<comment type="subcellular location">
    <subcellularLocation>
        <location evidence="1">Membrane</location>
        <topology evidence="1">Single-pass membrane protein</topology>
    </subcellularLocation>
</comment>
<organism evidence="7 8">
    <name type="scientific">Candidatus Entotheonella gemina</name>
    <dbReference type="NCBI Taxonomy" id="1429439"/>
    <lineage>
        <taxon>Bacteria</taxon>
        <taxon>Pseudomonadati</taxon>
        <taxon>Nitrospinota/Tectimicrobiota group</taxon>
        <taxon>Candidatus Tectimicrobiota</taxon>
        <taxon>Candidatus Entotheonellia</taxon>
        <taxon>Candidatus Entotheonellales</taxon>
        <taxon>Candidatus Entotheonellaceae</taxon>
        <taxon>Candidatus Entotheonella</taxon>
    </lineage>
</organism>
<keyword evidence="2" id="KW-0488">Methylation</keyword>
<comment type="caution">
    <text evidence="7">The sequence shown here is derived from an EMBL/GenBank/DDBJ whole genome shotgun (WGS) entry which is preliminary data.</text>
</comment>
<keyword evidence="3 6" id="KW-0812">Transmembrane</keyword>
<dbReference type="HOGENOM" id="CLU_144020_0_0_7"/>
<dbReference type="InterPro" id="IPR000983">
    <property type="entry name" value="Bac_GSPG_pilin"/>
</dbReference>
<evidence type="ECO:0000256" key="5">
    <source>
        <dbReference type="ARBA" id="ARBA00023136"/>
    </source>
</evidence>